<evidence type="ECO:0000313" key="1">
    <source>
        <dbReference type="EMBL" id="KKA25952.1"/>
    </source>
</evidence>
<dbReference type="GO" id="GO:0008168">
    <property type="term" value="F:methyltransferase activity"/>
    <property type="evidence" value="ECO:0007669"/>
    <property type="project" value="UniProtKB-KW"/>
</dbReference>
<proteinExistence type="predicted"/>
<dbReference type="PANTHER" id="PTHR43591">
    <property type="entry name" value="METHYLTRANSFERASE"/>
    <property type="match status" value="1"/>
</dbReference>
<comment type="caution">
    <text evidence="1">The sequence shown here is derived from an EMBL/GenBank/DDBJ whole genome shotgun (WGS) entry which is preliminary data.</text>
</comment>
<dbReference type="CDD" id="cd02440">
    <property type="entry name" value="AdoMet_MTases"/>
    <property type="match status" value="1"/>
</dbReference>
<dbReference type="Proteomes" id="UP000053958">
    <property type="component" value="Unassembled WGS sequence"/>
</dbReference>
<dbReference type="InterPro" id="IPR029063">
    <property type="entry name" value="SAM-dependent_MTases_sf"/>
</dbReference>
<dbReference type="PANTHER" id="PTHR43591:SF10">
    <property type="entry name" value="ABC TRANSMEMBRANE TYPE-1 DOMAIN-CONTAINING PROTEIN-RELATED"/>
    <property type="match status" value="1"/>
</dbReference>
<dbReference type="AlphaFoldDB" id="A0A0F4Z624"/>
<accession>A0A0F4Z624</accession>
<dbReference type="SUPFAM" id="SSF53335">
    <property type="entry name" value="S-adenosyl-L-methionine-dependent methyltransferases"/>
    <property type="match status" value="1"/>
</dbReference>
<keyword evidence="2" id="KW-1185">Reference proteome</keyword>
<dbReference type="OrthoDB" id="4223307at2759"/>
<gene>
    <name evidence="1" type="ORF">T310_0004</name>
</gene>
<organism evidence="1 2">
    <name type="scientific">Rasamsonia emersonii (strain ATCC 16479 / CBS 393.64 / IMI 116815)</name>
    <dbReference type="NCBI Taxonomy" id="1408163"/>
    <lineage>
        <taxon>Eukaryota</taxon>
        <taxon>Fungi</taxon>
        <taxon>Dikarya</taxon>
        <taxon>Ascomycota</taxon>
        <taxon>Pezizomycotina</taxon>
        <taxon>Eurotiomycetes</taxon>
        <taxon>Eurotiomycetidae</taxon>
        <taxon>Eurotiales</taxon>
        <taxon>Trichocomaceae</taxon>
        <taxon>Rasamsonia</taxon>
    </lineage>
</organism>
<dbReference type="STRING" id="1408163.A0A0F4Z624"/>
<dbReference type="Pfam" id="PF13489">
    <property type="entry name" value="Methyltransf_23"/>
    <property type="match status" value="1"/>
</dbReference>
<reference evidence="1 2" key="1">
    <citation type="submission" date="2015-04" db="EMBL/GenBank/DDBJ databases">
        <authorList>
            <person name="Heijne W.H."/>
            <person name="Fedorova N.D."/>
            <person name="Nierman W.C."/>
            <person name="Vollebregt A.W."/>
            <person name="Zhao Z."/>
            <person name="Wu L."/>
            <person name="Kumar M."/>
            <person name="Stam H."/>
            <person name="van den Berg M.A."/>
            <person name="Pel H.J."/>
        </authorList>
    </citation>
    <scope>NUCLEOTIDE SEQUENCE [LARGE SCALE GENOMIC DNA]</scope>
    <source>
        <strain evidence="1 2">CBS 393.64</strain>
    </source>
</reference>
<dbReference type="EMBL" id="LASV01000001">
    <property type="protein sequence ID" value="KKA25952.1"/>
    <property type="molecule type" value="Genomic_DNA"/>
</dbReference>
<protein>
    <submittedName>
        <fullName evidence="1">UMTA methyltransferase family protein</fullName>
    </submittedName>
</protein>
<dbReference type="GeneID" id="25312068"/>
<name>A0A0F4Z624_RASE3</name>
<dbReference type="RefSeq" id="XP_013332564.1">
    <property type="nucleotide sequence ID" value="XM_013477110.1"/>
</dbReference>
<keyword evidence="1" id="KW-0489">Methyltransferase</keyword>
<sequence length="251" mass="28512">MDRKLYLAPLKSPQRVIDLGTGTGIWAIDFGMCHPIKCPLQRQVPSPVSCHMSNGTDAGQVIGCDLSPTQPNMVPPNVKFLVDDIEADWEYGNNPFDFIHARYLSVSIKNFPRLVRQCYRYAKPGGWVEFQDWDSRITSEDNSTKGTSIKRYYNEVLGAFERNGYETSPGPHLEQWFRDAGFVDVQKKVGTWCMLQAEQGFEAGGLAVLTRFENWSKEDVVDLAKKAVADAHNRNIHPLFNFYVVYGRKPE</sequence>
<dbReference type="GO" id="GO:0032259">
    <property type="term" value="P:methylation"/>
    <property type="evidence" value="ECO:0007669"/>
    <property type="project" value="UniProtKB-KW"/>
</dbReference>
<evidence type="ECO:0000313" key="2">
    <source>
        <dbReference type="Proteomes" id="UP000053958"/>
    </source>
</evidence>
<keyword evidence="1" id="KW-0808">Transferase</keyword>
<dbReference type="Gene3D" id="3.40.50.150">
    <property type="entry name" value="Vaccinia Virus protein VP39"/>
    <property type="match status" value="1"/>
</dbReference>